<dbReference type="SUPFAM" id="SSF46785">
    <property type="entry name" value="Winged helix' DNA-binding domain"/>
    <property type="match status" value="1"/>
</dbReference>
<proteinExistence type="predicted"/>
<feature type="region of interest" description="Disordered" evidence="4">
    <location>
        <begin position="321"/>
        <end position="349"/>
    </location>
</feature>
<evidence type="ECO:0000259" key="5">
    <source>
        <dbReference type="SMART" id="SM00418"/>
    </source>
</evidence>
<dbReference type="PANTHER" id="PTHR43132:SF8">
    <property type="entry name" value="HTH-TYPE TRANSCRIPTIONAL REGULATOR KMTR"/>
    <property type="match status" value="1"/>
</dbReference>
<keyword evidence="1" id="KW-0805">Transcription regulation</keyword>
<gene>
    <name evidence="6" type="ORF">ACFYNQ_43865</name>
</gene>
<feature type="compositionally biased region" description="Basic and acidic residues" evidence="4">
    <location>
        <begin position="330"/>
        <end position="349"/>
    </location>
</feature>
<dbReference type="InterPro" id="IPR001845">
    <property type="entry name" value="HTH_ArsR_DNA-bd_dom"/>
</dbReference>
<dbReference type="InterPro" id="IPR051011">
    <property type="entry name" value="Metal_resp_trans_reg"/>
</dbReference>
<sequence>MLRIHFTEVDLARVRVAAEPDQMWEVLSTLHRLQSRGGRWQFAAWHRTVRADLDAAGLARPVRTVLFPLYALGPYLPDFLTPPESEDGISAALDGILRMPGRDVRAEIRLLDQVSPVPSWALRLDQGAERRELTELIRRYHEVAVAPFTECVAGGIVAHRALLARALLTGGVEGLLSSLGPRFRWRPPVLEVDYRTDRDLRLRGRGMRIVPTYFSWGTPVALADDGLPPVLSYPINHPAVPEGALPAEHVPLGALLGGTRARVLRCVADGLTTGELAQVVGISQSAASRHASVLRDAGLTTSRQIGPTVLHTLTPLGAALLGQARGAGPENRDASRGLPRRERYRAVRP</sequence>
<dbReference type="InterPro" id="IPR036390">
    <property type="entry name" value="WH_DNA-bd_sf"/>
</dbReference>
<keyword evidence="2" id="KW-0238">DNA-binding</keyword>
<evidence type="ECO:0000256" key="4">
    <source>
        <dbReference type="SAM" id="MobiDB-lite"/>
    </source>
</evidence>
<dbReference type="PANTHER" id="PTHR43132">
    <property type="entry name" value="ARSENICAL RESISTANCE OPERON REPRESSOR ARSR-RELATED"/>
    <property type="match status" value="1"/>
</dbReference>
<comment type="caution">
    <text evidence="6">The sequence shown here is derived from an EMBL/GenBank/DDBJ whole genome shotgun (WGS) entry which is preliminary data.</text>
</comment>
<accession>A0ABW6MH90</accession>
<dbReference type="Proteomes" id="UP001601303">
    <property type="component" value="Unassembled WGS sequence"/>
</dbReference>
<dbReference type="Gene3D" id="1.10.10.10">
    <property type="entry name" value="Winged helix-like DNA-binding domain superfamily/Winged helix DNA-binding domain"/>
    <property type="match status" value="1"/>
</dbReference>
<dbReference type="InterPro" id="IPR036388">
    <property type="entry name" value="WH-like_DNA-bd_sf"/>
</dbReference>
<evidence type="ECO:0000313" key="6">
    <source>
        <dbReference type="EMBL" id="MFE9605470.1"/>
    </source>
</evidence>
<reference evidence="6 7" key="1">
    <citation type="submission" date="2024-10" db="EMBL/GenBank/DDBJ databases">
        <title>The Natural Products Discovery Center: Release of the First 8490 Sequenced Strains for Exploring Actinobacteria Biosynthetic Diversity.</title>
        <authorList>
            <person name="Kalkreuter E."/>
            <person name="Kautsar S.A."/>
            <person name="Yang D."/>
            <person name="Bader C.D."/>
            <person name="Teijaro C.N."/>
            <person name="Fluegel L."/>
            <person name="Davis C.M."/>
            <person name="Simpson J.R."/>
            <person name="Lauterbach L."/>
            <person name="Steele A.D."/>
            <person name="Gui C."/>
            <person name="Meng S."/>
            <person name="Li G."/>
            <person name="Viehrig K."/>
            <person name="Ye F."/>
            <person name="Su P."/>
            <person name="Kiefer A.F."/>
            <person name="Nichols A."/>
            <person name="Cepeda A.J."/>
            <person name="Yan W."/>
            <person name="Fan B."/>
            <person name="Jiang Y."/>
            <person name="Adhikari A."/>
            <person name="Zheng C.-J."/>
            <person name="Schuster L."/>
            <person name="Cowan T.M."/>
            <person name="Smanski M.J."/>
            <person name="Chevrette M.G."/>
            <person name="De Carvalho L.P.S."/>
            <person name="Shen B."/>
        </authorList>
    </citation>
    <scope>NUCLEOTIDE SEQUENCE [LARGE SCALE GENOMIC DNA]</scope>
    <source>
        <strain evidence="6 7">NPDC006488</strain>
    </source>
</reference>
<evidence type="ECO:0000256" key="3">
    <source>
        <dbReference type="ARBA" id="ARBA00023163"/>
    </source>
</evidence>
<feature type="domain" description="HTH arsR-type" evidence="5">
    <location>
        <begin position="254"/>
        <end position="326"/>
    </location>
</feature>
<dbReference type="RefSeq" id="WP_388114243.1">
    <property type="nucleotide sequence ID" value="NZ_JBIAHM010000020.1"/>
</dbReference>
<dbReference type="InterPro" id="IPR011991">
    <property type="entry name" value="ArsR-like_HTH"/>
</dbReference>
<evidence type="ECO:0000256" key="2">
    <source>
        <dbReference type="ARBA" id="ARBA00023125"/>
    </source>
</evidence>
<evidence type="ECO:0000313" key="7">
    <source>
        <dbReference type="Proteomes" id="UP001601303"/>
    </source>
</evidence>
<dbReference type="SMART" id="SM00418">
    <property type="entry name" value="HTH_ARSR"/>
    <property type="match status" value="1"/>
</dbReference>
<keyword evidence="7" id="KW-1185">Reference proteome</keyword>
<evidence type="ECO:0000256" key="1">
    <source>
        <dbReference type="ARBA" id="ARBA00023015"/>
    </source>
</evidence>
<protein>
    <submittedName>
        <fullName evidence="6">ArsR/SmtB family transcription factor</fullName>
    </submittedName>
</protein>
<dbReference type="EMBL" id="JBIAHM010000020">
    <property type="protein sequence ID" value="MFE9605470.1"/>
    <property type="molecule type" value="Genomic_DNA"/>
</dbReference>
<keyword evidence="3" id="KW-0804">Transcription</keyword>
<organism evidence="6 7">
    <name type="scientific">Streptomyces hokutonensis</name>
    <dbReference type="NCBI Taxonomy" id="1306990"/>
    <lineage>
        <taxon>Bacteria</taxon>
        <taxon>Bacillati</taxon>
        <taxon>Actinomycetota</taxon>
        <taxon>Actinomycetes</taxon>
        <taxon>Kitasatosporales</taxon>
        <taxon>Streptomycetaceae</taxon>
        <taxon>Streptomyces</taxon>
    </lineage>
</organism>
<dbReference type="CDD" id="cd00090">
    <property type="entry name" value="HTH_ARSR"/>
    <property type="match status" value="1"/>
</dbReference>
<dbReference type="Pfam" id="PF12840">
    <property type="entry name" value="HTH_20"/>
    <property type="match status" value="1"/>
</dbReference>
<name>A0ABW6MH90_9ACTN</name>